<reference evidence="1" key="1">
    <citation type="submission" date="2019-11" db="EMBL/GenBank/DDBJ databases">
        <title>Nori genome reveals adaptations in red seaweeds to the harsh intertidal environment.</title>
        <authorList>
            <person name="Wang D."/>
            <person name="Mao Y."/>
        </authorList>
    </citation>
    <scope>NUCLEOTIDE SEQUENCE</scope>
    <source>
        <tissue evidence="1">Gametophyte</tissue>
    </source>
</reference>
<name>A0ACC3CFZ1_PYRYE</name>
<protein>
    <submittedName>
        <fullName evidence="1">Uncharacterized protein</fullName>
    </submittedName>
</protein>
<proteinExistence type="predicted"/>
<sequence>MAAARGIRFRRLLSPDALASLVSSGADGAAVVASLVTHSTTFAAKTAHSQAKYIARKAAKHDLHLRVRPPSAAALAAVYLAKAPTKTLGLRADGLGLLLAHADVRAGTAPLLLDEVTGLLVAAAAERLGGLGAALHLFSGGCPPGVEIAHMATGWAGAPAGALAAITHVPLWLLARVGADEEGDHLPLSYVHHEVYVPEPPPPAEPAAAAALATRKRVRADRRAARPSRAAVKARLRAGGTGLAVATRREPVGLVRALLPHLAPSAGIAVYGPYVQPMARLAAALRSCGAVTAVAMVETAVARHQVAPGRTHPEMSDGGVGGYVVTAIKVATD</sequence>
<keyword evidence="2" id="KW-1185">Reference proteome</keyword>
<gene>
    <name evidence="1" type="ORF">I4F81_011584</name>
</gene>
<evidence type="ECO:0000313" key="2">
    <source>
        <dbReference type="Proteomes" id="UP000798662"/>
    </source>
</evidence>
<comment type="caution">
    <text evidence="1">The sequence shown here is derived from an EMBL/GenBank/DDBJ whole genome shotgun (WGS) entry which is preliminary data.</text>
</comment>
<dbReference type="EMBL" id="CM020620">
    <property type="protein sequence ID" value="KAK1869102.1"/>
    <property type="molecule type" value="Genomic_DNA"/>
</dbReference>
<dbReference type="Proteomes" id="UP000798662">
    <property type="component" value="Chromosome 3"/>
</dbReference>
<organism evidence="1 2">
    <name type="scientific">Pyropia yezoensis</name>
    <name type="common">Susabi-nori</name>
    <name type="synonym">Porphyra yezoensis</name>
    <dbReference type="NCBI Taxonomy" id="2788"/>
    <lineage>
        <taxon>Eukaryota</taxon>
        <taxon>Rhodophyta</taxon>
        <taxon>Bangiophyceae</taxon>
        <taxon>Bangiales</taxon>
        <taxon>Bangiaceae</taxon>
        <taxon>Pyropia</taxon>
    </lineage>
</organism>
<evidence type="ECO:0000313" key="1">
    <source>
        <dbReference type="EMBL" id="KAK1869102.1"/>
    </source>
</evidence>
<accession>A0ACC3CFZ1</accession>